<proteinExistence type="predicted"/>
<dbReference type="EMBL" id="BGPR01146283">
    <property type="protein sequence ID" value="GBN77284.1"/>
    <property type="molecule type" value="Genomic_DNA"/>
</dbReference>
<accession>A0A4Y2RNM3</accession>
<gene>
    <name evidence="1" type="ORF">AVEN_13771_1</name>
    <name evidence="2" type="ORF">AVEN_160855_1</name>
</gene>
<sequence length="99" mass="11165">MCLSGAVHPSSPVRILRQTEVNFKAGLSPVFQTGIFGTREGKTYLQDRKPMKFGTNGFEVVEFKRTQNPKLHPPIPIWDLDERLGMKLEISCVGEEEFG</sequence>
<name>A0A4Y2RNM3_ARAVE</name>
<evidence type="ECO:0000313" key="3">
    <source>
        <dbReference type="Proteomes" id="UP000499080"/>
    </source>
</evidence>
<protein>
    <submittedName>
        <fullName evidence="2">Uncharacterized protein</fullName>
    </submittedName>
</protein>
<evidence type="ECO:0000313" key="2">
    <source>
        <dbReference type="EMBL" id="GBN77303.1"/>
    </source>
</evidence>
<comment type="caution">
    <text evidence="2">The sequence shown here is derived from an EMBL/GenBank/DDBJ whole genome shotgun (WGS) entry which is preliminary data.</text>
</comment>
<reference evidence="2 3" key="1">
    <citation type="journal article" date="2019" name="Sci. Rep.">
        <title>Orb-weaving spider Araneus ventricosus genome elucidates the spidroin gene catalogue.</title>
        <authorList>
            <person name="Kono N."/>
            <person name="Nakamura H."/>
            <person name="Ohtoshi R."/>
            <person name="Moran D.A.P."/>
            <person name="Shinohara A."/>
            <person name="Yoshida Y."/>
            <person name="Fujiwara M."/>
            <person name="Mori M."/>
            <person name="Tomita M."/>
            <person name="Arakawa K."/>
        </authorList>
    </citation>
    <scope>NUCLEOTIDE SEQUENCE [LARGE SCALE GENOMIC DNA]</scope>
</reference>
<organism evidence="2 3">
    <name type="scientific">Araneus ventricosus</name>
    <name type="common">Orbweaver spider</name>
    <name type="synonym">Epeira ventricosa</name>
    <dbReference type="NCBI Taxonomy" id="182803"/>
    <lineage>
        <taxon>Eukaryota</taxon>
        <taxon>Metazoa</taxon>
        <taxon>Ecdysozoa</taxon>
        <taxon>Arthropoda</taxon>
        <taxon>Chelicerata</taxon>
        <taxon>Arachnida</taxon>
        <taxon>Araneae</taxon>
        <taxon>Araneomorphae</taxon>
        <taxon>Entelegynae</taxon>
        <taxon>Araneoidea</taxon>
        <taxon>Araneidae</taxon>
        <taxon>Araneus</taxon>
    </lineage>
</organism>
<keyword evidence="3" id="KW-1185">Reference proteome</keyword>
<dbReference type="EMBL" id="BGPR01146296">
    <property type="protein sequence ID" value="GBN77303.1"/>
    <property type="molecule type" value="Genomic_DNA"/>
</dbReference>
<dbReference type="Proteomes" id="UP000499080">
    <property type="component" value="Unassembled WGS sequence"/>
</dbReference>
<evidence type="ECO:0000313" key="1">
    <source>
        <dbReference type="EMBL" id="GBN77284.1"/>
    </source>
</evidence>
<dbReference type="AlphaFoldDB" id="A0A4Y2RNM3"/>